<dbReference type="SMART" id="SM01040">
    <property type="entry name" value="Bro-N"/>
    <property type="match status" value="1"/>
</dbReference>
<feature type="domain" description="Bro-N" evidence="1">
    <location>
        <begin position="4"/>
        <end position="109"/>
    </location>
</feature>
<name>A0AAW5KTN3_9FIRM</name>
<dbReference type="EMBL" id="JANGCN010000071">
    <property type="protein sequence ID" value="MCQ5154431.1"/>
    <property type="molecule type" value="Genomic_DNA"/>
</dbReference>
<gene>
    <name evidence="2" type="ORF">NE632_14135</name>
</gene>
<dbReference type="AlphaFoldDB" id="A0AAW5KTN3"/>
<dbReference type="Pfam" id="PF02498">
    <property type="entry name" value="Bro-N"/>
    <property type="match status" value="1"/>
</dbReference>
<dbReference type="Proteomes" id="UP001206236">
    <property type="component" value="Unassembled WGS sequence"/>
</dbReference>
<reference evidence="2" key="1">
    <citation type="submission" date="2022-06" db="EMBL/GenBank/DDBJ databases">
        <title>Isolation of gut microbiota from human fecal samples.</title>
        <authorList>
            <person name="Pamer E.G."/>
            <person name="Barat B."/>
            <person name="Waligurski E."/>
            <person name="Medina S."/>
            <person name="Paddock L."/>
            <person name="Mostad J."/>
        </authorList>
    </citation>
    <scope>NUCLEOTIDE SEQUENCE</scope>
    <source>
        <strain evidence="2">DFI.5.57</strain>
    </source>
</reference>
<comment type="caution">
    <text evidence="2">The sequence shown here is derived from an EMBL/GenBank/DDBJ whole genome shotgun (WGS) entry which is preliminary data.</text>
</comment>
<accession>A0AAW5KTN3</accession>
<dbReference type="Pfam" id="PF03374">
    <property type="entry name" value="ANT"/>
    <property type="match status" value="1"/>
</dbReference>
<dbReference type="InterPro" id="IPR005039">
    <property type="entry name" value="Ant_C"/>
</dbReference>
<evidence type="ECO:0000313" key="2">
    <source>
        <dbReference type="EMBL" id="MCQ5154431.1"/>
    </source>
</evidence>
<proteinExistence type="predicted"/>
<evidence type="ECO:0000259" key="1">
    <source>
        <dbReference type="PROSITE" id="PS51750"/>
    </source>
</evidence>
<dbReference type="PROSITE" id="PS51750">
    <property type="entry name" value="BRO_N"/>
    <property type="match status" value="1"/>
</dbReference>
<dbReference type="GO" id="GO:0003677">
    <property type="term" value="F:DNA binding"/>
    <property type="evidence" value="ECO:0007669"/>
    <property type="project" value="InterPro"/>
</dbReference>
<dbReference type="RefSeq" id="WP_256322665.1">
    <property type="nucleotide sequence ID" value="NZ_JANGCN010000071.1"/>
</dbReference>
<sequence length="258" mass="29890">MKNMIKIFENDEFGKVRTVIKDGEPWLVGKDVAEILGYSNTRDALSRHVDTEDKTTVVISDSGSNYKSKTTIINESGFYSLVLSSKMPRAKEFRRWVTAEVLPTIRRTGGYVSNEDMFIKNYLSFLDEPYRDLFRLQMTIINKLNERIRHDQPLVEFANQVSNTNNLIDMNVMAKLARAENIPVGRNKLYGWLKRKGVLMANNLPYQTFIDRGYFSVKESVFETATMTKTYQQTFVTGKGQRFVITLLRKYYGKEVLQ</sequence>
<evidence type="ECO:0000313" key="3">
    <source>
        <dbReference type="Proteomes" id="UP001206236"/>
    </source>
</evidence>
<organism evidence="2 3">
    <name type="scientific">Ruminococcus bicirculans</name>
    <name type="common">ex Wegman et al. 2014</name>
    <dbReference type="NCBI Taxonomy" id="1160721"/>
    <lineage>
        <taxon>Bacteria</taxon>
        <taxon>Bacillati</taxon>
        <taxon>Bacillota</taxon>
        <taxon>Clostridia</taxon>
        <taxon>Eubacteriales</taxon>
        <taxon>Oscillospiraceae</taxon>
        <taxon>Ruminococcus</taxon>
    </lineage>
</organism>
<dbReference type="PANTHER" id="PTHR36180:SF2">
    <property type="entry name" value="BRO FAMILY PROTEIN"/>
    <property type="match status" value="1"/>
</dbReference>
<dbReference type="PANTHER" id="PTHR36180">
    <property type="entry name" value="DNA-BINDING PROTEIN-RELATED-RELATED"/>
    <property type="match status" value="1"/>
</dbReference>
<dbReference type="InterPro" id="IPR003497">
    <property type="entry name" value="BRO_N_domain"/>
</dbReference>
<protein>
    <submittedName>
        <fullName evidence="2">BRO family protein</fullName>
    </submittedName>
</protein>